<name>C4Y3I1_CLAL4</name>
<dbReference type="RefSeq" id="XP_002617650.1">
    <property type="nucleotide sequence ID" value="XM_002617604.1"/>
</dbReference>
<accession>C4Y3I1</accession>
<dbReference type="VEuPathDB" id="FungiDB:CLUG_03094"/>
<feature type="transmembrane region" description="Helical" evidence="2">
    <location>
        <begin position="34"/>
        <end position="57"/>
    </location>
</feature>
<dbReference type="GeneID" id="8498248"/>
<evidence type="ECO:0000256" key="1">
    <source>
        <dbReference type="SAM" id="MobiDB-lite"/>
    </source>
</evidence>
<dbReference type="InterPro" id="IPR009305">
    <property type="entry name" value="Mpo1-like"/>
</dbReference>
<evidence type="ECO:0008006" key="5">
    <source>
        <dbReference type="Google" id="ProtNLM"/>
    </source>
</evidence>
<dbReference type="OrthoDB" id="2124888at2759"/>
<feature type="transmembrane region" description="Helical" evidence="2">
    <location>
        <begin position="119"/>
        <end position="138"/>
    </location>
</feature>
<dbReference type="PANTHER" id="PTHR28026">
    <property type="entry name" value="DUF962 DOMAIN PROTEIN (AFU_ORTHOLOGUE AFUA_8G05310)"/>
    <property type="match status" value="1"/>
</dbReference>
<organism evidence="3 4">
    <name type="scientific">Clavispora lusitaniae (strain ATCC 42720)</name>
    <name type="common">Yeast</name>
    <name type="synonym">Candida lusitaniae</name>
    <dbReference type="NCBI Taxonomy" id="306902"/>
    <lineage>
        <taxon>Eukaryota</taxon>
        <taxon>Fungi</taxon>
        <taxon>Dikarya</taxon>
        <taxon>Ascomycota</taxon>
        <taxon>Saccharomycotina</taxon>
        <taxon>Pichiomycetes</taxon>
        <taxon>Metschnikowiaceae</taxon>
        <taxon>Clavispora</taxon>
    </lineage>
</organism>
<dbReference type="FunCoup" id="C4Y3I1">
    <property type="interactions" value="128"/>
</dbReference>
<proteinExistence type="predicted"/>
<feature type="region of interest" description="Disordered" evidence="1">
    <location>
        <begin position="191"/>
        <end position="211"/>
    </location>
</feature>
<reference evidence="3 4" key="1">
    <citation type="journal article" date="2009" name="Nature">
        <title>Evolution of pathogenicity and sexual reproduction in eight Candida genomes.</title>
        <authorList>
            <person name="Butler G."/>
            <person name="Rasmussen M.D."/>
            <person name="Lin M.F."/>
            <person name="Santos M.A."/>
            <person name="Sakthikumar S."/>
            <person name="Munro C.A."/>
            <person name="Rheinbay E."/>
            <person name="Grabherr M."/>
            <person name="Forche A."/>
            <person name="Reedy J.L."/>
            <person name="Agrafioti I."/>
            <person name="Arnaud M.B."/>
            <person name="Bates S."/>
            <person name="Brown A.J."/>
            <person name="Brunke S."/>
            <person name="Costanzo M.C."/>
            <person name="Fitzpatrick D.A."/>
            <person name="de Groot P.W."/>
            <person name="Harris D."/>
            <person name="Hoyer L.L."/>
            <person name="Hube B."/>
            <person name="Klis F.M."/>
            <person name="Kodira C."/>
            <person name="Lennard N."/>
            <person name="Logue M.E."/>
            <person name="Martin R."/>
            <person name="Neiman A.M."/>
            <person name="Nikolaou E."/>
            <person name="Quail M.A."/>
            <person name="Quinn J."/>
            <person name="Santos M.C."/>
            <person name="Schmitzberger F.F."/>
            <person name="Sherlock G."/>
            <person name="Shah P."/>
            <person name="Silverstein K.A."/>
            <person name="Skrzypek M.S."/>
            <person name="Soll D."/>
            <person name="Staggs R."/>
            <person name="Stansfield I."/>
            <person name="Stumpf M.P."/>
            <person name="Sudbery P.E."/>
            <person name="Srikantha T."/>
            <person name="Zeng Q."/>
            <person name="Berman J."/>
            <person name="Berriman M."/>
            <person name="Heitman J."/>
            <person name="Gow N.A."/>
            <person name="Lorenz M.C."/>
            <person name="Birren B.W."/>
            <person name="Kellis M."/>
            <person name="Cuomo C.A."/>
        </authorList>
    </citation>
    <scope>NUCLEOTIDE SEQUENCE [LARGE SCALE GENOMIC DNA]</scope>
    <source>
        <strain evidence="3 4">ATCC 42720</strain>
    </source>
</reference>
<protein>
    <recommendedName>
        <fullName evidence="5">Endoplasmic reticulum membrane protein</fullName>
    </recommendedName>
</protein>
<dbReference type="GO" id="GO:0016020">
    <property type="term" value="C:membrane"/>
    <property type="evidence" value="ECO:0007669"/>
    <property type="project" value="GOC"/>
</dbReference>
<dbReference type="Proteomes" id="UP000007703">
    <property type="component" value="Unassembled WGS sequence"/>
</dbReference>
<keyword evidence="2" id="KW-1133">Transmembrane helix</keyword>
<dbReference type="AlphaFoldDB" id="C4Y3I1"/>
<dbReference type="InParanoid" id="C4Y3I1"/>
<gene>
    <name evidence="3" type="ORF">CLUG_03094</name>
</gene>
<dbReference type="EMBL" id="CH408078">
    <property type="protein sequence ID" value="EEQ38968.1"/>
    <property type="molecule type" value="Genomic_DNA"/>
</dbReference>
<keyword evidence="2" id="KW-0472">Membrane</keyword>
<feature type="transmembrane region" description="Helical" evidence="2">
    <location>
        <begin position="150"/>
        <end position="170"/>
    </location>
</feature>
<dbReference type="GO" id="GO:0046521">
    <property type="term" value="P:sphingoid catabolic process"/>
    <property type="evidence" value="ECO:0007669"/>
    <property type="project" value="TreeGrafter"/>
</dbReference>
<dbReference type="HOGENOM" id="CLU_081702_1_0_1"/>
<sequence>MHPASYSLTNMAGLFDLDEHLVFYRKYHFNPSNVTIHLCCIPLILLTTITFLSPILLVGPDHPHVNAGSLLAWVYGIYYILLDWQLGVPSAIFLTGFVHWIKTAYLNLNSDTQRSFVHYAIALHVVCWLAQFYGHAFYERRAPALFDNLLQALVLAPFFVVFEIAFWMGFKLDTKKRMDNRAGLLVKQMNEERRKKDSRKEKYVKETKRLK</sequence>
<evidence type="ECO:0000313" key="3">
    <source>
        <dbReference type="EMBL" id="EEQ38968.1"/>
    </source>
</evidence>
<evidence type="ECO:0000313" key="4">
    <source>
        <dbReference type="Proteomes" id="UP000007703"/>
    </source>
</evidence>
<dbReference type="KEGG" id="clu:CLUG_03094"/>
<dbReference type="GO" id="GO:0005783">
    <property type="term" value="C:endoplasmic reticulum"/>
    <property type="evidence" value="ECO:0007669"/>
    <property type="project" value="TreeGrafter"/>
</dbReference>
<feature type="transmembrane region" description="Helical" evidence="2">
    <location>
        <begin position="77"/>
        <end position="98"/>
    </location>
</feature>
<keyword evidence="2" id="KW-0812">Transmembrane</keyword>
<dbReference type="Pfam" id="PF06127">
    <property type="entry name" value="Mpo1-like"/>
    <property type="match status" value="1"/>
</dbReference>
<evidence type="ECO:0000256" key="2">
    <source>
        <dbReference type="SAM" id="Phobius"/>
    </source>
</evidence>
<dbReference type="OMA" id="IQFIGHY"/>
<dbReference type="PANTHER" id="PTHR28026:SF9">
    <property type="entry name" value="2-HYDROXY-PALMITIC ACID DIOXYGENASE MPO1"/>
    <property type="match status" value="1"/>
</dbReference>